<sequence>MFGLFRRPRTRVVSQNRTVLRLESLEWRDTPDGTPGDPTPPVGPPPAPNVVPLIIGFAAEEIGNGLFLISGTVADEYPNGLTVTFGGVTSASGLTVTTTVSGAFSRTVQLRTDGTDSGFLTAITVDDHSQTSQTVQVFLDPTA</sequence>
<keyword evidence="3" id="KW-1185">Reference proteome</keyword>
<feature type="region of interest" description="Disordered" evidence="1">
    <location>
        <begin position="25"/>
        <end position="45"/>
    </location>
</feature>
<dbReference type="RefSeq" id="WP_210652150.1">
    <property type="nucleotide sequence ID" value="NZ_JAGKQQ010000001.1"/>
</dbReference>
<dbReference type="Proteomes" id="UP000676565">
    <property type="component" value="Unassembled WGS sequence"/>
</dbReference>
<name>A0ABS5BK25_9BACT</name>
<protein>
    <submittedName>
        <fullName evidence="2">Uncharacterized protein</fullName>
    </submittedName>
</protein>
<dbReference type="EMBL" id="JAGKQQ010000001">
    <property type="protein sequence ID" value="MBP3954055.1"/>
    <property type="molecule type" value="Genomic_DNA"/>
</dbReference>
<comment type="caution">
    <text evidence="2">The sequence shown here is derived from an EMBL/GenBank/DDBJ whole genome shotgun (WGS) entry which is preliminary data.</text>
</comment>
<evidence type="ECO:0000256" key="1">
    <source>
        <dbReference type="SAM" id="MobiDB-lite"/>
    </source>
</evidence>
<proteinExistence type="predicted"/>
<gene>
    <name evidence="2" type="ORF">J8F10_01920</name>
</gene>
<evidence type="ECO:0000313" key="3">
    <source>
        <dbReference type="Proteomes" id="UP000676565"/>
    </source>
</evidence>
<organism evidence="2 3">
    <name type="scientific">Gemmata palustris</name>
    <dbReference type="NCBI Taxonomy" id="2822762"/>
    <lineage>
        <taxon>Bacteria</taxon>
        <taxon>Pseudomonadati</taxon>
        <taxon>Planctomycetota</taxon>
        <taxon>Planctomycetia</taxon>
        <taxon>Gemmatales</taxon>
        <taxon>Gemmataceae</taxon>
        <taxon>Gemmata</taxon>
    </lineage>
</organism>
<accession>A0ABS5BK25</accession>
<evidence type="ECO:0000313" key="2">
    <source>
        <dbReference type="EMBL" id="MBP3954055.1"/>
    </source>
</evidence>
<reference evidence="2 3" key="1">
    <citation type="submission" date="2021-04" db="EMBL/GenBank/DDBJ databases">
        <authorList>
            <person name="Ivanova A."/>
        </authorList>
    </citation>
    <scope>NUCLEOTIDE SEQUENCE [LARGE SCALE GENOMIC DNA]</scope>
    <source>
        <strain evidence="2 3">G18</strain>
    </source>
</reference>